<accession>A0A916YK41</accession>
<keyword evidence="1" id="KW-1133">Transmembrane helix</keyword>
<dbReference type="EMBL" id="BMIO01000007">
    <property type="protein sequence ID" value="GGD49205.1"/>
    <property type="molecule type" value="Genomic_DNA"/>
</dbReference>
<evidence type="ECO:0000313" key="2">
    <source>
        <dbReference type="EMBL" id="GGD49205.1"/>
    </source>
</evidence>
<evidence type="ECO:0000256" key="1">
    <source>
        <dbReference type="SAM" id="Phobius"/>
    </source>
</evidence>
<reference evidence="2 3" key="1">
    <citation type="journal article" date="2014" name="Int. J. Syst. Evol. Microbiol.">
        <title>Complete genome sequence of Corynebacterium casei LMG S-19264T (=DSM 44701T), isolated from a smear-ripened cheese.</title>
        <authorList>
            <consortium name="US DOE Joint Genome Institute (JGI-PGF)"/>
            <person name="Walter F."/>
            <person name="Albersmeier A."/>
            <person name="Kalinowski J."/>
            <person name="Ruckert C."/>
        </authorList>
    </citation>
    <scope>NUCLEOTIDE SEQUENCE [LARGE SCALE GENOMIC DNA]</scope>
    <source>
        <strain evidence="2 3">CGMCC 1.15358</strain>
    </source>
</reference>
<keyword evidence="1" id="KW-0812">Transmembrane</keyword>
<dbReference type="OrthoDB" id="7503021at2"/>
<evidence type="ECO:0008006" key="4">
    <source>
        <dbReference type="Google" id="ProtNLM"/>
    </source>
</evidence>
<proteinExistence type="predicted"/>
<gene>
    <name evidence="2" type="ORF">GCM10010989_24310</name>
</gene>
<name>A0A916YK41_9SPHN</name>
<keyword evidence="1" id="KW-0472">Membrane</keyword>
<dbReference type="Proteomes" id="UP000598997">
    <property type="component" value="Unassembled WGS sequence"/>
</dbReference>
<dbReference type="RefSeq" id="WP_066763973.1">
    <property type="nucleotide sequence ID" value="NZ_BMIO01000007.1"/>
</dbReference>
<sequence>MRKWHRWLSVFFGGFLLWIAVTGVLSQVAVLWPASSAEPAAAAAARTPPAGFACPEGWRCMPPREGATGIRGMVGLFHHLHSGETFGPIGTGISVLSGLAMIFFSFLGLWLYIRMWRNRKSCRLDPRWFWNLGAVRK</sequence>
<feature type="transmembrane region" description="Helical" evidence="1">
    <location>
        <begin position="89"/>
        <end position="113"/>
    </location>
</feature>
<comment type="caution">
    <text evidence="2">The sequence shown here is derived from an EMBL/GenBank/DDBJ whole genome shotgun (WGS) entry which is preliminary data.</text>
</comment>
<evidence type="ECO:0000313" key="3">
    <source>
        <dbReference type="Proteomes" id="UP000598997"/>
    </source>
</evidence>
<keyword evidence="3" id="KW-1185">Reference proteome</keyword>
<dbReference type="AlphaFoldDB" id="A0A916YK41"/>
<protein>
    <recommendedName>
        <fullName evidence="4">PepSY domain-containing protein</fullName>
    </recommendedName>
</protein>
<organism evidence="2 3">
    <name type="scientific">Croceicoccus pelagius</name>
    <dbReference type="NCBI Taxonomy" id="1703341"/>
    <lineage>
        <taxon>Bacteria</taxon>
        <taxon>Pseudomonadati</taxon>
        <taxon>Pseudomonadota</taxon>
        <taxon>Alphaproteobacteria</taxon>
        <taxon>Sphingomonadales</taxon>
        <taxon>Erythrobacteraceae</taxon>
        <taxon>Croceicoccus</taxon>
    </lineage>
</organism>